<reference evidence="3" key="1">
    <citation type="journal article" date="2019" name="Int. J. Syst. Evol. Microbiol.">
        <title>The Global Catalogue of Microorganisms (GCM) 10K type strain sequencing project: providing services to taxonomists for standard genome sequencing and annotation.</title>
        <authorList>
            <consortium name="The Broad Institute Genomics Platform"/>
            <consortium name="The Broad Institute Genome Sequencing Center for Infectious Disease"/>
            <person name="Wu L."/>
            <person name="Ma J."/>
        </authorList>
    </citation>
    <scope>NUCLEOTIDE SEQUENCE [LARGE SCALE GENOMIC DNA]</scope>
    <source>
        <strain evidence="3">CCUG 67170</strain>
    </source>
</reference>
<evidence type="ECO:0000259" key="1">
    <source>
        <dbReference type="Pfam" id="PF03819"/>
    </source>
</evidence>
<dbReference type="EMBL" id="JBHRZV010000015">
    <property type="protein sequence ID" value="MFC3927535.1"/>
    <property type="molecule type" value="Genomic_DNA"/>
</dbReference>
<proteinExistence type="predicted"/>
<sequence>MGVNIAELQAYLAEHYKDRATEQGLFMKLVEEVGEVAEVLNKRAGRKASSENDLAVDLAEELADIIHYVVGIAAINDLDLEQTILDKDKRAAIKYNHERNLSDFLAEKGETDE</sequence>
<comment type="caution">
    <text evidence="2">The sequence shown here is derived from an EMBL/GenBank/DDBJ whole genome shotgun (WGS) entry which is preliminary data.</text>
</comment>
<dbReference type="SUPFAM" id="SSF101386">
    <property type="entry name" value="all-alpha NTP pyrophosphatases"/>
    <property type="match status" value="1"/>
</dbReference>
<dbReference type="InterPro" id="IPR011411">
    <property type="entry name" value="MazG-related_YvdC"/>
</dbReference>
<organism evidence="2 3">
    <name type="scientific">Streptococcus caprae</name>
    <dbReference type="NCBI Taxonomy" id="1640501"/>
    <lineage>
        <taxon>Bacteria</taxon>
        <taxon>Bacillati</taxon>
        <taxon>Bacillota</taxon>
        <taxon>Bacilli</taxon>
        <taxon>Lactobacillales</taxon>
        <taxon>Streptococcaceae</taxon>
        <taxon>Streptococcus</taxon>
    </lineage>
</organism>
<evidence type="ECO:0000313" key="3">
    <source>
        <dbReference type="Proteomes" id="UP001595807"/>
    </source>
</evidence>
<gene>
    <name evidence="2" type="ORF">ACFORF_02655</name>
</gene>
<feature type="domain" description="NTP pyrophosphohydrolase MazG-like" evidence="1">
    <location>
        <begin position="21"/>
        <end position="84"/>
    </location>
</feature>
<dbReference type="InterPro" id="IPR004518">
    <property type="entry name" value="MazG-like_dom"/>
</dbReference>
<dbReference type="Gene3D" id="1.10.287.1080">
    <property type="entry name" value="MazG-like"/>
    <property type="match status" value="1"/>
</dbReference>
<dbReference type="RefSeq" id="WP_380425219.1">
    <property type="nucleotide sequence ID" value="NZ_JBHRZV010000015.1"/>
</dbReference>
<dbReference type="PIRSF" id="PIRSF036521">
    <property type="entry name" value="UCP036521_pph"/>
    <property type="match status" value="1"/>
</dbReference>
<name>A0ABV8CV12_9STRE</name>
<keyword evidence="3" id="KW-1185">Reference proteome</keyword>
<dbReference type="Pfam" id="PF03819">
    <property type="entry name" value="MazG"/>
    <property type="match status" value="1"/>
</dbReference>
<evidence type="ECO:0000313" key="2">
    <source>
        <dbReference type="EMBL" id="MFC3927535.1"/>
    </source>
</evidence>
<protein>
    <submittedName>
        <fullName evidence="2">MazG nucleotide pyrophosphohydrolase domain-containing protein</fullName>
    </submittedName>
</protein>
<dbReference type="Proteomes" id="UP001595807">
    <property type="component" value="Unassembled WGS sequence"/>
</dbReference>
<accession>A0ABV8CV12</accession>